<dbReference type="EMBL" id="GDIQ01062514">
    <property type="protein sequence ID" value="JAN32223.1"/>
    <property type="molecule type" value="Transcribed_RNA"/>
</dbReference>
<dbReference type="PANTHER" id="PTHR35836:SF1">
    <property type="entry name" value="VCBS REPEAT-CONTAINING PROTEIN"/>
    <property type="match status" value="1"/>
</dbReference>
<dbReference type="AlphaFoldDB" id="A0A0P6EKY7"/>
<dbReference type="SUPFAM" id="SSF69318">
    <property type="entry name" value="Integrin alpha N-terminal domain"/>
    <property type="match status" value="1"/>
</dbReference>
<accession>A0A0P6EKY7</accession>
<sequence>MHVVLLGRRSGLLGQRALSARISIGQLVVSYKYLPGEHKAVTMEFFLVAVLFVSGLGSVINGQTVTTLPRLIGEISASVPAFADIHESSDSSLPYADRFTLYVSTFKPFQLKTDPVLFLRSPGRYLYDTTNWPIEILADSALWPNNPDLLPKSIVDGYEGIVQTSGFLVPGKTKGQLQLYNMNAAIPADTEINIASSDVKDYSYHRVIWKDMDGDGDLDAVTARFHNSKINSWLKEIKKTVKTINFVTAVEEQNFLWLENPGQAVPGWTQHVIYNQGPDVHFRNILLNSSGLPFDCFIAGELWNKRATLYCIPLGASNGWNNPENIQMRIIDDTVGQTFDLLLEDFDNDGRIDFLLTSFDDSFGVKSGSVYIYEIPDDIFTGPWVRHIIADNFIPDGTNTMSPGTPQSFYPSADYANEILPDGRNHRKWILVSGDDDGKIYILRPKTEAANDFSPYEKTVLIDTNAQTAGKPAVGDLDGDGYTDFVAPGYSADKLYVFTYAPLL</sequence>
<name>A0A0P6EKY7_9CRUS</name>
<protein>
    <submittedName>
        <fullName evidence="1">Uncharacterized protein</fullName>
    </submittedName>
</protein>
<reference evidence="1" key="1">
    <citation type="submission" date="2015-10" db="EMBL/GenBank/DDBJ databases">
        <title>EvidentialGene: Evidence-directed Construction of Complete mRNA Transcriptomes without Genomes.</title>
        <authorList>
            <person name="Gilbert D.G."/>
        </authorList>
    </citation>
    <scope>NUCLEOTIDE SEQUENCE</scope>
</reference>
<proteinExistence type="predicted"/>
<dbReference type="OrthoDB" id="10022113at2759"/>
<organism evidence="1">
    <name type="scientific">Daphnia magna</name>
    <dbReference type="NCBI Taxonomy" id="35525"/>
    <lineage>
        <taxon>Eukaryota</taxon>
        <taxon>Metazoa</taxon>
        <taxon>Ecdysozoa</taxon>
        <taxon>Arthropoda</taxon>
        <taxon>Crustacea</taxon>
        <taxon>Branchiopoda</taxon>
        <taxon>Diplostraca</taxon>
        <taxon>Cladocera</taxon>
        <taxon>Anomopoda</taxon>
        <taxon>Daphniidae</taxon>
        <taxon>Daphnia</taxon>
    </lineage>
</organism>
<dbReference type="InterPro" id="IPR028994">
    <property type="entry name" value="Integrin_alpha_N"/>
</dbReference>
<dbReference type="PANTHER" id="PTHR35836">
    <property type="entry name" value="VCBS REPEAT-CONTAINING PROTEIN"/>
    <property type="match status" value="1"/>
</dbReference>
<evidence type="ECO:0000313" key="1">
    <source>
        <dbReference type="EMBL" id="JAN32223.1"/>
    </source>
</evidence>